<organism evidence="1 2">
    <name type="scientific">Mythimna loreyi</name>
    <dbReference type="NCBI Taxonomy" id="667449"/>
    <lineage>
        <taxon>Eukaryota</taxon>
        <taxon>Metazoa</taxon>
        <taxon>Ecdysozoa</taxon>
        <taxon>Arthropoda</taxon>
        <taxon>Hexapoda</taxon>
        <taxon>Insecta</taxon>
        <taxon>Pterygota</taxon>
        <taxon>Neoptera</taxon>
        <taxon>Endopterygota</taxon>
        <taxon>Lepidoptera</taxon>
        <taxon>Glossata</taxon>
        <taxon>Ditrysia</taxon>
        <taxon>Noctuoidea</taxon>
        <taxon>Noctuidae</taxon>
        <taxon>Noctuinae</taxon>
        <taxon>Hadenini</taxon>
        <taxon>Mythimna</taxon>
    </lineage>
</organism>
<dbReference type="EMBL" id="CM056795">
    <property type="protein sequence ID" value="KAJ8720920.1"/>
    <property type="molecule type" value="Genomic_DNA"/>
</dbReference>
<keyword evidence="2" id="KW-1185">Reference proteome</keyword>
<accession>A0ACC2QN02</accession>
<dbReference type="Proteomes" id="UP001231649">
    <property type="component" value="Chromosome 19"/>
</dbReference>
<name>A0ACC2QN02_9NEOP</name>
<gene>
    <name evidence="1" type="ORF">PYW08_006385</name>
</gene>
<reference evidence="1" key="1">
    <citation type="submission" date="2023-03" db="EMBL/GenBank/DDBJ databases">
        <title>Chromosome-level genomes of two armyworms, Mythimna separata and Mythimna loreyi, provide insights into the biosynthesis and reception of sex pheromones.</title>
        <authorList>
            <person name="Zhao H."/>
        </authorList>
    </citation>
    <scope>NUCLEOTIDE SEQUENCE</scope>
    <source>
        <strain evidence="1">BeijingLab</strain>
    </source>
</reference>
<protein>
    <submittedName>
        <fullName evidence="1">Uncharacterized protein</fullName>
    </submittedName>
</protein>
<evidence type="ECO:0000313" key="1">
    <source>
        <dbReference type="EMBL" id="KAJ8720920.1"/>
    </source>
</evidence>
<comment type="caution">
    <text evidence="1">The sequence shown here is derived from an EMBL/GenBank/DDBJ whole genome shotgun (WGS) entry which is preliminary data.</text>
</comment>
<proteinExistence type="predicted"/>
<evidence type="ECO:0000313" key="2">
    <source>
        <dbReference type="Proteomes" id="UP001231649"/>
    </source>
</evidence>
<sequence>MYVALAFYSFHTAYTTVSQAGKFQERFNNLQTIILNDTEDRFEKDLKYILLWVKQNTTKREKWLPYEGQAPFIENNCPEINCYITTNQTILNEDYSNFDAIVFNMSLMAKLKGYDDLPTKRTKRQKYVFYGMQAADDHPICNIHVDNFFNWTWTYKFYSDIFSPYIEVKNLNGKVVAPSRKVQWTTHLNPITKSDVKKVTTKTKAVAWIVDNCAFVMRRLLLIPKLTRALKEFNLTLDVYGCGYKKCPKGGCLKAIEKDYYFYLASEDGVSEDFVTAEVLKGYHHDAVPVVVGGADYTKFLPDNSYINFQFYTEEKLAALLDYTIRNPSVYLQYFNWKNYYTIEKVEEFTGYCELCNMLNDKKKYRTLSSYANFRSWWIIIIILGCHDRKPPREPAGCSSLADTSGVKASLRDGAPWEAAKKSLGTEA</sequence>